<keyword evidence="13" id="KW-1185">Reference proteome</keyword>
<evidence type="ECO:0000256" key="3">
    <source>
        <dbReference type="ARBA" id="ARBA00005886"/>
    </source>
</evidence>
<accession>A0ABS5SMA7</accession>
<keyword evidence="6 10" id="KW-0802">TPR repeat</keyword>
<dbReference type="InterPro" id="IPR008410">
    <property type="entry name" value="BCSC_C"/>
</dbReference>
<evidence type="ECO:0000256" key="5">
    <source>
        <dbReference type="ARBA" id="ARBA00022737"/>
    </source>
</evidence>
<sequence>MHPDPSVPYRQFLSSGTSLVAACRRIMLAGAIGMLGTAGAARAAVPPSVSYAEGIVNQQIEEGYFWINHDEDTHALHALQRALQIQSDNIEALLMLGAVQAHQGDPAAARQTLLRLENAHGSTEQIAALRQWIAQPPVDRAALAHARATADAGHATQAMFQYRALFPQPLLPPALEVEYDRVLSGAPLGYDDAVRRLRTLLSIGPHDMEARIALDQSLGYRPVSRPEALADMRALATSPDTSSRIRDEAVQVWRRTLDWMGVDPQAAPYYRAWLDIHPDDTVISQRMQQIERMQRVNTGFTALAHNDLEQAEAAFQDCVDEPSVRAAATEGLGLVAQRRGDMTKARALLTQAVALDPANVEIHSALVALDAPENDPALPQMWQLVSHREYDRAWTLLQEIEKRHGRIADTVQVRAIILEARHDWPAAKVAWTDLLRLSPGNPSAEAGLAGILIREGRLGEAARQINRLRAVHYAGLPVLEGLLLQARAQATTDPRLRATLLEQALRQLPDNGWDHLHLAQALVALGQTDRAQTLMQHFCDTASRRTDALQACFAFAMQTHDMSGAAALLAHMPPAAITPDMARGVALVTLWKRLQALPANDAQAVAMLQDMPVAPDPDGMRGQMVVDAMLRRHASNAQAMAVLDRAMMQAGGTLGVDQALACGGTFVQLGDPSAAQRVMDRLDAEGLDLTPQQRDARKQIRESIVVARADQYDVAGQPDLAEKVIDPLLAQDPDSVALLLARGRVENVRHHSRQALDFDMRALHLQPDDRVVQATVARDALAVGQDHVARDMAASLMDHHPKWGDTWEIQAELDGHAGRERRQLGDLRHARMLDCATSASLEEQMNSAMRLDPGCAEGRTRARDERPDASLPFVVGSGVTMPETYTYDPRLTPVQTLDRQAGYLSRALAPQADGNVEIRDRSGQSGLGHLTSINIPMTATIPLSSTRQTVSFSIMPSVLLSGNALAQPANAQQYGTVAANGVRPGFHMPGAVGGVAVGVRYKYDWVTADVGSTPLGFTTSNVVGGIELAPQLTRNLTLRVTGERRAVIDSLLSYAGARDPGTGQVWGGVTRNRGHGQLEWGTQAYNVYAGGGYAVMKGTNTVANHEAEAGAGGSAQIWKGRDTQHLRLGLDLVYFGYKRNTYYFTWGQGGYFSPRAFMAALVPVTYDGHSGRWSWMFRGEAGYQHYTQDPTAIFPLGGRGVQGHQTYAGLSTGGLAGNVQARMIYQLTPGWRMGLEGGYSRSGSWDEVHGIFMIHYAPSH</sequence>
<evidence type="ECO:0000256" key="6">
    <source>
        <dbReference type="ARBA" id="ARBA00022803"/>
    </source>
</evidence>
<dbReference type="Pfam" id="PF13432">
    <property type="entry name" value="TPR_16"/>
    <property type="match status" value="1"/>
</dbReference>
<evidence type="ECO:0000313" key="12">
    <source>
        <dbReference type="EMBL" id="MBT0675357.1"/>
    </source>
</evidence>
<evidence type="ECO:0000256" key="1">
    <source>
        <dbReference type="ARBA" id="ARBA00004339"/>
    </source>
</evidence>
<keyword evidence="5" id="KW-0677">Repeat</keyword>
<dbReference type="Pfam" id="PF14559">
    <property type="entry name" value="TPR_19"/>
    <property type="match status" value="1"/>
</dbReference>
<name>A0ABS5SMA7_9PROT</name>
<dbReference type="EMBL" id="JABLUU010000007">
    <property type="protein sequence ID" value="MBT0675357.1"/>
    <property type="molecule type" value="Genomic_DNA"/>
</dbReference>
<dbReference type="SMART" id="SM00028">
    <property type="entry name" value="TPR"/>
    <property type="match status" value="5"/>
</dbReference>
<keyword evidence="9" id="KW-0998">Cell outer membrane</keyword>
<dbReference type="Proteomes" id="UP001519538">
    <property type="component" value="Unassembled WGS sequence"/>
</dbReference>
<dbReference type="RefSeq" id="WP_214165167.1">
    <property type="nucleotide sequence ID" value="NZ_JABLUU010000007.1"/>
</dbReference>
<feature type="repeat" description="TPR" evidence="10">
    <location>
        <begin position="326"/>
        <end position="359"/>
    </location>
</feature>
<comment type="caution">
    <text evidence="12">The sequence shown here is derived from an EMBL/GenBank/DDBJ whole genome shotgun (WGS) entry which is preliminary data.</text>
</comment>
<dbReference type="InterPro" id="IPR011990">
    <property type="entry name" value="TPR-like_helical_dom_sf"/>
</dbReference>
<dbReference type="InterPro" id="IPR051012">
    <property type="entry name" value="CellSynth/LPSAsmb/PSIAsmb"/>
</dbReference>
<dbReference type="GeneID" id="79187707"/>
<evidence type="ECO:0000256" key="9">
    <source>
        <dbReference type="ARBA" id="ARBA00023237"/>
    </source>
</evidence>
<dbReference type="Gene3D" id="1.25.40.10">
    <property type="entry name" value="Tetratricopeptide repeat domain"/>
    <property type="match status" value="4"/>
</dbReference>
<dbReference type="InterPro" id="IPR019734">
    <property type="entry name" value="TPR_rpt"/>
</dbReference>
<evidence type="ECO:0000256" key="8">
    <source>
        <dbReference type="ARBA" id="ARBA00023136"/>
    </source>
</evidence>
<organism evidence="12 13">
    <name type="scientific">Komagataeibacter oboediens</name>
    <dbReference type="NCBI Taxonomy" id="65958"/>
    <lineage>
        <taxon>Bacteria</taxon>
        <taxon>Pseudomonadati</taxon>
        <taxon>Pseudomonadota</taxon>
        <taxon>Alphaproteobacteria</taxon>
        <taxon>Acetobacterales</taxon>
        <taxon>Acetobacteraceae</taxon>
        <taxon>Komagataeibacter</taxon>
    </lineage>
</organism>
<comment type="pathway">
    <text evidence="2">Glycan metabolism; bacterial cellulose biosynthesis.</text>
</comment>
<evidence type="ECO:0000256" key="7">
    <source>
        <dbReference type="ARBA" id="ARBA00022916"/>
    </source>
</evidence>
<evidence type="ECO:0000256" key="2">
    <source>
        <dbReference type="ARBA" id="ARBA00005186"/>
    </source>
</evidence>
<dbReference type="PANTHER" id="PTHR45586:SF1">
    <property type="entry name" value="LIPOPOLYSACCHARIDE ASSEMBLY PROTEIN B"/>
    <property type="match status" value="1"/>
</dbReference>
<keyword evidence="4" id="KW-0732">Signal</keyword>
<evidence type="ECO:0000313" key="13">
    <source>
        <dbReference type="Proteomes" id="UP001519538"/>
    </source>
</evidence>
<evidence type="ECO:0000259" key="11">
    <source>
        <dbReference type="Pfam" id="PF05420"/>
    </source>
</evidence>
<gene>
    <name evidence="12" type="ORF">HNO79_08170</name>
</gene>
<dbReference type="Pfam" id="PF05420">
    <property type="entry name" value="BCSC_C"/>
    <property type="match status" value="1"/>
</dbReference>
<protein>
    <submittedName>
        <fullName evidence="12">Tetratricopeptide repeat protein</fullName>
    </submittedName>
</protein>
<reference evidence="12 13" key="1">
    <citation type="journal article" date="2021" name="Astrobiology">
        <title>Bacterial Cellulose Retains Robustness but Its Synthesis Declines After Exposure to a Mars-Like Environment Simulated Outside the International Space Station.</title>
        <authorList>
            <person name="Orlovska I."/>
            <person name="Podolich O."/>
            <person name="Kukharenko O."/>
            <person name="Zaets I."/>
            <person name="Reva O."/>
            <person name="Khirunenko L."/>
            <person name="Zmejkoski D."/>
            <person name="Rogalsky S."/>
            <person name="Barh D."/>
            <person name="Tiwari S."/>
            <person name="Kumavath R."/>
            <person name="Goes-Neto A."/>
            <person name="Azevedo V."/>
            <person name="Brenig B."/>
            <person name="Ghosh P."/>
            <person name="de Vera J.P."/>
            <person name="Kozyrovska N."/>
        </authorList>
    </citation>
    <scope>NUCLEOTIDE SEQUENCE [LARGE SCALE GENOMIC DNA]</scope>
    <source>
        <strain evidence="12 13">IMBG 311</strain>
    </source>
</reference>
<keyword evidence="8" id="KW-0472">Membrane</keyword>
<proteinExistence type="inferred from homology"/>
<feature type="domain" description="Cellulose synthase operon C C-terminal" evidence="11">
    <location>
        <begin position="930"/>
        <end position="1257"/>
    </location>
</feature>
<dbReference type="InterPro" id="IPR003921">
    <property type="entry name" value="Cell_synth_C"/>
</dbReference>
<comment type="similarity">
    <text evidence="3">Belongs to the AcsC/BcsC family.</text>
</comment>
<dbReference type="PANTHER" id="PTHR45586">
    <property type="entry name" value="TPR REPEAT-CONTAINING PROTEIN PA4667"/>
    <property type="match status" value="1"/>
</dbReference>
<comment type="subcellular location">
    <subcellularLocation>
        <location evidence="1">Cell outer membrane</location>
        <topology evidence="1">Peripheral membrane protein</topology>
    </subcellularLocation>
</comment>
<evidence type="ECO:0000256" key="4">
    <source>
        <dbReference type="ARBA" id="ARBA00022729"/>
    </source>
</evidence>
<dbReference type="PROSITE" id="PS50005">
    <property type="entry name" value="TPR"/>
    <property type="match status" value="1"/>
</dbReference>
<dbReference type="SUPFAM" id="SSF48452">
    <property type="entry name" value="TPR-like"/>
    <property type="match status" value="3"/>
</dbReference>
<evidence type="ECO:0000256" key="10">
    <source>
        <dbReference type="PROSITE-ProRule" id="PRU00339"/>
    </source>
</evidence>
<keyword evidence="7" id="KW-0135">Cellulose biosynthesis</keyword>
<dbReference type="PRINTS" id="PR01441">
    <property type="entry name" value="CELLSNTHASEC"/>
</dbReference>